<dbReference type="Gene3D" id="3.30.300.210">
    <property type="entry name" value="Nutrient germinant receptor protein C, domain 3"/>
    <property type="match status" value="1"/>
</dbReference>
<evidence type="ECO:0000256" key="3">
    <source>
        <dbReference type="ARBA" id="ARBA00022544"/>
    </source>
</evidence>
<proteinExistence type="inferred from homology"/>
<protein>
    <submittedName>
        <fullName evidence="10">Ger(X)C family spore germination protein</fullName>
    </submittedName>
</protein>
<dbReference type="Pfam" id="PF05504">
    <property type="entry name" value="Spore_GerAC"/>
    <property type="match status" value="1"/>
</dbReference>
<dbReference type="InterPro" id="IPR057336">
    <property type="entry name" value="GerAC_N"/>
</dbReference>
<dbReference type="RefSeq" id="WP_188175223.1">
    <property type="nucleotide sequence ID" value="NZ_JACVVD010000004.1"/>
</dbReference>
<feature type="domain" description="Spore germination GerAC-like C-terminal" evidence="8">
    <location>
        <begin position="220"/>
        <end position="383"/>
    </location>
</feature>
<comment type="caution">
    <text evidence="10">The sequence shown here is derived from an EMBL/GenBank/DDBJ whole genome shotgun (WGS) entry which is preliminary data.</text>
</comment>
<feature type="domain" description="Spore germination protein N-terminal" evidence="9">
    <location>
        <begin position="20"/>
        <end position="194"/>
    </location>
</feature>
<keyword evidence="7" id="KW-0449">Lipoprotein</keyword>
<dbReference type="Proteomes" id="UP000650466">
    <property type="component" value="Unassembled WGS sequence"/>
</dbReference>
<dbReference type="InterPro" id="IPR046953">
    <property type="entry name" value="Spore_GerAC-like_C"/>
</dbReference>
<evidence type="ECO:0000256" key="1">
    <source>
        <dbReference type="ARBA" id="ARBA00004635"/>
    </source>
</evidence>
<evidence type="ECO:0000256" key="2">
    <source>
        <dbReference type="ARBA" id="ARBA00007886"/>
    </source>
</evidence>
<organism evidence="10 11">
    <name type="scientific">Paenibacillus sedimenti</name>
    <dbReference type="NCBI Taxonomy" id="2770274"/>
    <lineage>
        <taxon>Bacteria</taxon>
        <taxon>Bacillati</taxon>
        <taxon>Bacillota</taxon>
        <taxon>Bacilli</taxon>
        <taxon>Bacillales</taxon>
        <taxon>Paenibacillaceae</taxon>
        <taxon>Paenibacillus</taxon>
    </lineage>
</organism>
<dbReference type="AlphaFoldDB" id="A0A926QK73"/>
<evidence type="ECO:0000259" key="9">
    <source>
        <dbReference type="Pfam" id="PF25198"/>
    </source>
</evidence>
<dbReference type="NCBIfam" id="TIGR02887">
    <property type="entry name" value="spore_ger_x_C"/>
    <property type="match status" value="1"/>
</dbReference>
<dbReference type="PROSITE" id="PS51257">
    <property type="entry name" value="PROKAR_LIPOPROTEIN"/>
    <property type="match status" value="1"/>
</dbReference>
<dbReference type="PANTHER" id="PTHR35789:SF1">
    <property type="entry name" value="SPORE GERMINATION PROTEIN B3"/>
    <property type="match status" value="1"/>
</dbReference>
<evidence type="ECO:0000256" key="5">
    <source>
        <dbReference type="ARBA" id="ARBA00023136"/>
    </source>
</evidence>
<dbReference type="InterPro" id="IPR008844">
    <property type="entry name" value="Spore_GerAC-like"/>
</dbReference>
<dbReference type="GO" id="GO:0009847">
    <property type="term" value="P:spore germination"/>
    <property type="evidence" value="ECO:0007669"/>
    <property type="project" value="InterPro"/>
</dbReference>
<evidence type="ECO:0000259" key="8">
    <source>
        <dbReference type="Pfam" id="PF05504"/>
    </source>
</evidence>
<evidence type="ECO:0000256" key="4">
    <source>
        <dbReference type="ARBA" id="ARBA00022729"/>
    </source>
</evidence>
<comment type="similarity">
    <text evidence="2">Belongs to the GerABKC lipoprotein family.</text>
</comment>
<dbReference type="GO" id="GO:0016020">
    <property type="term" value="C:membrane"/>
    <property type="evidence" value="ECO:0007669"/>
    <property type="project" value="UniProtKB-SubCell"/>
</dbReference>
<evidence type="ECO:0000313" key="11">
    <source>
        <dbReference type="Proteomes" id="UP000650466"/>
    </source>
</evidence>
<evidence type="ECO:0000256" key="7">
    <source>
        <dbReference type="ARBA" id="ARBA00023288"/>
    </source>
</evidence>
<keyword evidence="3" id="KW-0309">Germination</keyword>
<dbReference type="InterPro" id="IPR038501">
    <property type="entry name" value="Spore_GerAC_C_sf"/>
</dbReference>
<evidence type="ECO:0000313" key="10">
    <source>
        <dbReference type="EMBL" id="MBD0381448.1"/>
    </source>
</evidence>
<keyword evidence="4" id="KW-0732">Signal</keyword>
<evidence type="ECO:0000256" key="6">
    <source>
        <dbReference type="ARBA" id="ARBA00023139"/>
    </source>
</evidence>
<name>A0A926QK73_9BACL</name>
<keyword evidence="5" id="KW-0472">Membrane</keyword>
<sequence>MRRCLMLFIVLGFLTGCWSRRELNDLAISVGMGFDKKGDQVQVTVQIVNPGEVASKMGGAGQTTPVSTFQATSQTIFEALRKIATQSPRKVYSAHLRILVISEELAREGITPILDGISRNHEMRTDFYVVVARGTTAENVLNILTPIEKIPSNKMYSTLEMSEKIWAPTVKVKLNTLISDLQTEGKDPVITGIQIIGDPTKGNLRSNVTQIDPKAILRYSGVALFKKDKLVGWLNEQESKGYNYIIDNVKSTIGHTACPSGGIMALEVVRSKTRMKGKVNNGNPEIFVDVFLEENVGEVQCEIDLIDPKSIKELEKSAQKAVHAIIDSAIQKAKKNNVDIFGFGEAIYRADPKYWNKNKDNWKEQFHDLPVHVNAEVKIRRLGTVSDSLVEEIKE</sequence>
<gene>
    <name evidence="10" type="ORF">ICC18_15075</name>
</gene>
<keyword evidence="11" id="KW-1185">Reference proteome</keyword>
<reference evidence="10" key="1">
    <citation type="submission" date="2020-09" db="EMBL/GenBank/DDBJ databases">
        <title>Draft Genome Sequence of Paenibacillus sp. WST5.</title>
        <authorList>
            <person name="Bao Z."/>
        </authorList>
    </citation>
    <scope>NUCLEOTIDE SEQUENCE</scope>
    <source>
        <strain evidence="10">WST5</strain>
    </source>
</reference>
<dbReference type="Gene3D" id="6.20.190.10">
    <property type="entry name" value="Nutrient germinant receptor protein C, domain 1"/>
    <property type="match status" value="1"/>
</dbReference>
<dbReference type="PANTHER" id="PTHR35789">
    <property type="entry name" value="SPORE GERMINATION PROTEIN B3"/>
    <property type="match status" value="1"/>
</dbReference>
<dbReference type="Pfam" id="PF25198">
    <property type="entry name" value="Spore_GerAC_N"/>
    <property type="match status" value="1"/>
</dbReference>
<keyword evidence="6" id="KW-0564">Palmitate</keyword>
<accession>A0A926QK73</accession>
<comment type="subcellular location">
    <subcellularLocation>
        <location evidence="1">Membrane</location>
        <topology evidence="1">Lipid-anchor</topology>
    </subcellularLocation>
</comment>
<dbReference type="EMBL" id="JACVVD010000004">
    <property type="protein sequence ID" value="MBD0381448.1"/>
    <property type="molecule type" value="Genomic_DNA"/>
</dbReference>